<dbReference type="InterPro" id="IPR045357">
    <property type="entry name" value="Aminopeptidase_N-like_N"/>
</dbReference>
<keyword evidence="2 12" id="KW-0031">Aminopeptidase</keyword>
<dbReference type="Proteomes" id="UP000010556">
    <property type="component" value="Unassembled WGS sequence"/>
</dbReference>
<dbReference type="GO" id="GO:0008270">
    <property type="term" value="F:zinc ion binding"/>
    <property type="evidence" value="ECO:0007669"/>
    <property type="project" value="InterPro"/>
</dbReference>
<dbReference type="GO" id="GO:0006508">
    <property type="term" value="P:proteolysis"/>
    <property type="evidence" value="ECO:0007669"/>
    <property type="project" value="UniProtKB-KW"/>
</dbReference>
<dbReference type="InterPro" id="IPR050344">
    <property type="entry name" value="Peptidase_M1_aminopeptidases"/>
</dbReference>
<dbReference type="InterPro" id="IPR042097">
    <property type="entry name" value="Aminopeptidase_N-like_N_sf"/>
</dbReference>
<evidence type="ECO:0000313" key="12">
    <source>
        <dbReference type="EMBL" id="ELK36505.1"/>
    </source>
</evidence>
<reference evidence="13" key="1">
    <citation type="journal article" date="2013" name="Science">
        <title>Comparative analysis of bat genomes provides insight into the evolution of flight and immunity.</title>
        <authorList>
            <person name="Zhang G."/>
            <person name="Cowled C."/>
            <person name="Shi Z."/>
            <person name="Huang Z."/>
            <person name="Bishop-Lilly K.A."/>
            <person name="Fang X."/>
            <person name="Wynne J.W."/>
            <person name="Xiong Z."/>
            <person name="Baker M.L."/>
            <person name="Zhao W."/>
            <person name="Tachedjian M."/>
            <person name="Zhu Y."/>
            <person name="Zhou P."/>
            <person name="Jiang X."/>
            <person name="Ng J."/>
            <person name="Yang L."/>
            <person name="Wu L."/>
            <person name="Xiao J."/>
            <person name="Feng Y."/>
            <person name="Chen Y."/>
            <person name="Sun X."/>
            <person name="Zhang Y."/>
            <person name="Marsh G.A."/>
            <person name="Crameri G."/>
            <person name="Broder C.C."/>
            <person name="Frey K.G."/>
            <person name="Wang L.F."/>
            <person name="Wang J."/>
        </authorList>
    </citation>
    <scope>NUCLEOTIDE SEQUENCE [LARGE SCALE GENOMIC DNA]</scope>
</reference>
<dbReference type="SUPFAM" id="SSF63737">
    <property type="entry name" value="Leukotriene A4 hydrolase N-terminal domain"/>
    <property type="match status" value="1"/>
</dbReference>
<proteinExistence type="inferred from homology"/>
<dbReference type="Gene3D" id="1.10.390.10">
    <property type="entry name" value="Neutral Protease Domain 2"/>
    <property type="match status" value="1"/>
</dbReference>
<dbReference type="GO" id="GO:0016020">
    <property type="term" value="C:membrane"/>
    <property type="evidence" value="ECO:0007669"/>
    <property type="project" value="TreeGrafter"/>
</dbReference>
<accession>L5ME24</accession>
<dbReference type="GO" id="GO:0042277">
    <property type="term" value="F:peptide binding"/>
    <property type="evidence" value="ECO:0007669"/>
    <property type="project" value="TreeGrafter"/>
</dbReference>
<dbReference type="Pfam" id="PF01433">
    <property type="entry name" value="Peptidase_M1"/>
    <property type="match status" value="1"/>
</dbReference>
<gene>
    <name evidence="12" type="ORF">MDA_GLEAN10021762</name>
</gene>
<dbReference type="InterPro" id="IPR027268">
    <property type="entry name" value="Peptidase_M4/M1_CTD_sf"/>
</dbReference>
<name>L5ME24_MYODS</name>
<dbReference type="Pfam" id="PF17900">
    <property type="entry name" value="Peptidase_M1_N"/>
    <property type="match status" value="1"/>
</dbReference>
<keyword evidence="3" id="KW-0645">Protease</keyword>
<dbReference type="PANTHER" id="PTHR11533">
    <property type="entry name" value="PROTEASE M1 ZINC METALLOPROTEASE"/>
    <property type="match status" value="1"/>
</dbReference>
<organism evidence="12 13">
    <name type="scientific">Myotis davidii</name>
    <name type="common">David's myotis</name>
    <dbReference type="NCBI Taxonomy" id="225400"/>
    <lineage>
        <taxon>Eukaryota</taxon>
        <taxon>Metazoa</taxon>
        <taxon>Chordata</taxon>
        <taxon>Craniata</taxon>
        <taxon>Vertebrata</taxon>
        <taxon>Euteleostomi</taxon>
        <taxon>Mammalia</taxon>
        <taxon>Eutheria</taxon>
        <taxon>Laurasiatheria</taxon>
        <taxon>Chiroptera</taxon>
        <taxon>Yangochiroptera</taxon>
        <taxon>Vespertilionidae</taxon>
        <taxon>Myotis</taxon>
    </lineage>
</organism>
<feature type="binding site" evidence="9">
    <location>
        <position position="231"/>
    </location>
    <ligand>
        <name>Zn(2+)</name>
        <dbReference type="ChEBI" id="CHEBI:29105"/>
        <note>catalytic</note>
    </ligand>
</feature>
<dbReference type="GO" id="GO:0070006">
    <property type="term" value="F:metalloaminopeptidase activity"/>
    <property type="evidence" value="ECO:0007669"/>
    <property type="project" value="TreeGrafter"/>
</dbReference>
<keyword evidence="7" id="KW-0482">Metalloprotease</keyword>
<dbReference type="AlphaFoldDB" id="L5ME24"/>
<evidence type="ECO:0000256" key="2">
    <source>
        <dbReference type="ARBA" id="ARBA00022438"/>
    </source>
</evidence>
<feature type="domain" description="Aminopeptidase N-like N-terminal" evidence="11">
    <location>
        <begin position="2"/>
        <end position="119"/>
    </location>
</feature>
<feature type="domain" description="Peptidase M1 membrane alanine aminopeptidase" evidence="10">
    <location>
        <begin position="155"/>
        <end position="239"/>
    </location>
</feature>
<dbReference type="SUPFAM" id="SSF55486">
    <property type="entry name" value="Metalloproteases ('zincins'), catalytic domain"/>
    <property type="match status" value="1"/>
</dbReference>
<dbReference type="MEROPS" id="M01.026"/>
<evidence type="ECO:0000256" key="6">
    <source>
        <dbReference type="ARBA" id="ARBA00022833"/>
    </source>
</evidence>
<dbReference type="InterPro" id="IPR014782">
    <property type="entry name" value="Peptidase_M1_dom"/>
</dbReference>
<dbReference type="GO" id="GO:0043171">
    <property type="term" value="P:peptide catabolic process"/>
    <property type="evidence" value="ECO:0007669"/>
    <property type="project" value="TreeGrafter"/>
</dbReference>
<keyword evidence="4 9" id="KW-0479">Metal-binding</keyword>
<evidence type="ECO:0000256" key="5">
    <source>
        <dbReference type="ARBA" id="ARBA00022801"/>
    </source>
</evidence>
<keyword evidence="13" id="KW-1185">Reference proteome</keyword>
<evidence type="ECO:0000259" key="11">
    <source>
        <dbReference type="Pfam" id="PF17900"/>
    </source>
</evidence>
<evidence type="ECO:0000313" key="13">
    <source>
        <dbReference type="Proteomes" id="UP000010556"/>
    </source>
</evidence>
<feature type="active site" description="Proton acceptor" evidence="8">
    <location>
        <position position="228"/>
    </location>
</feature>
<evidence type="ECO:0000256" key="3">
    <source>
        <dbReference type="ARBA" id="ARBA00022670"/>
    </source>
</evidence>
<dbReference type="GO" id="GO:0005737">
    <property type="term" value="C:cytoplasm"/>
    <property type="evidence" value="ECO:0007669"/>
    <property type="project" value="TreeGrafter"/>
</dbReference>
<evidence type="ECO:0000256" key="4">
    <source>
        <dbReference type="ARBA" id="ARBA00022723"/>
    </source>
</evidence>
<evidence type="ECO:0000256" key="8">
    <source>
        <dbReference type="PIRSR" id="PIRSR634016-1"/>
    </source>
</evidence>
<comment type="similarity">
    <text evidence="1">Belongs to the peptidase M1 family.</text>
</comment>
<dbReference type="PANTHER" id="PTHR11533:SF31">
    <property type="entry name" value="AMINOPEPTIDASE Q"/>
    <property type="match status" value="1"/>
</dbReference>
<dbReference type="Gene3D" id="2.60.40.1730">
    <property type="entry name" value="tricorn interacting facor f3 domain"/>
    <property type="match status" value="1"/>
</dbReference>
<evidence type="ECO:0000256" key="1">
    <source>
        <dbReference type="ARBA" id="ARBA00010136"/>
    </source>
</evidence>
<evidence type="ECO:0000256" key="9">
    <source>
        <dbReference type="PIRSR" id="PIRSR634016-3"/>
    </source>
</evidence>
<comment type="cofactor">
    <cofactor evidence="9">
        <name>Zn(2+)</name>
        <dbReference type="ChEBI" id="CHEBI:29105"/>
    </cofactor>
    <text evidence="9">Binds 1 zinc ion per subunit.</text>
</comment>
<feature type="binding site" evidence="9">
    <location>
        <position position="227"/>
    </location>
    <ligand>
        <name>Zn(2+)</name>
        <dbReference type="ChEBI" id="CHEBI:29105"/>
        <note>catalytic</note>
    </ligand>
</feature>
<evidence type="ECO:0000256" key="7">
    <source>
        <dbReference type="ARBA" id="ARBA00023049"/>
    </source>
</evidence>
<dbReference type="EMBL" id="KB101591">
    <property type="protein sequence ID" value="ELK36505.1"/>
    <property type="molecule type" value="Genomic_DNA"/>
</dbReference>
<dbReference type="PRINTS" id="PR00756">
    <property type="entry name" value="ALADIPTASE"/>
</dbReference>
<evidence type="ECO:0000259" key="10">
    <source>
        <dbReference type="Pfam" id="PF01433"/>
    </source>
</evidence>
<dbReference type="CDD" id="cd09601">
    <property type="entry name" value="M1_APN-Q_like"/>
    <property type="match status" value="1"/>
</dbReference>
<keyword evidence="6 9" id="KW-0862">Zinc</keyword>
<dbReference type="InterPro" id="IPR034016">
    <property type="entry name" value="M1_APN-typ"/>
</dbReference>
<protein>
    <submittedName>
        <fullName evidence="12">Aminopeptidase Q</fullName>
    </submittedName>
</protein>
<dbReference type="InterPro" id="IPR001930">
    <property type="entry name" value="Peptidase_M1"/>
</dbReference>
<dbReference type="GO" id="GO:0005615">
    <property type="term" value="C:extracellular space"/>
    <property type="evidence" value="ECO:0007669"/>
    <property type="project" value="TreeGrafter"/>
</dbReference>
<sequence length="253" mass="28986">MVLELREALQPGSLYELQLSFSGPVYQDFREGLFINLYTDQGERRALLASQMEPTFARNVFPCFDEPALKATFNITIIHHPSYVALSNMPKLRQSEKDVNGSKWTVTTFHTTPRMPTYLAAFVICDYDHVNRTERGKEIRIWARKDAIANGNADFALNITGPIFSFLEDLFNISYPLPKTDMIALPTFDNRAMENWGLLIFDESLLLLKPDEQLTEKKTVISHIVSHEIGHQARGKMFSLISHEDVSQLLYQK</sequence>
<keyword evidence="5" id="KW-0378">Hydrolase</keyword>